<comment type="miscellaneous">
    <text evidence="8">The reaction proceeds by a bi uni uni bi ping pong mechanism.</text>
</comment>
<comment type="catalytic activity">
    <reaction evidence="7 8">
        <text>(R)-pantoate + beta-alanine + ATP = (R)-pantothenate + AMP + diphosphate + H(+)</text>
        <dbReference type="Rhea" id="RHEA:10912"/>
        <dbReference type="ChEBI" id="CHEBI:15378"/>
        <dbReference type="ChEBI" id="CHEBI:15980"/>
        <dbReference type="ChEBI" id="CHEBI:29032"/>
        <dbReference type="ChEBI" id="CHEBI:30616"/>
        <dbReference type="ChEBI" id="CHEBI:33019"/>
        <dbReference type="ChEBI" id="CHEBI:57966"/>
        <dbReference type="ChEBI" id="CHEBI:456215"/>
        <dbReference type="EC" id="6.3.2.1"/>
    </reaction>
</comment>
<feature type="binding site" evidence="8">
    <location>
        <begin position="183"/>
        <end position="186"/>
    </location>
    <ligand>
        <name>ATP</name>
        <dbReference type="ChEBI" id="CHEBI:30616"/>
    </ligand>
</feature>
<dbReference type="Gene3D" id="3.40.50.620">
    <property type="entry name" value="HUPs"/>
    <property type="match status" value="1"/>
</dbReference>
<dbReference type="Proteomes" id="UP001183176">
    <property type="component" value="Unassembled WGS sequence"/>
</dbReference>
<keyword evidence="10" id="KW-1185">Reference proteome</keyword>
<name>A0ABU2J7F1_9ACTN</name>
<dbReference type="InterPro" id="IPR014729">
    <property type="entry name" value="Rossmann-like_a/b/a_fold"/>
</dbReference>
<dbReference type="SUPFAM" id="SSF52374">
    <property type="entry name" value="Nucleotidylyl transferase"/>
    <property type="match status" value="1"/>
</dbReference>
<dbReference type="RefSeq" id="WP_311422069.1">
    <property type="nucleotide sequence ID" value="NZ_JAVREH010000005.1"/>
</dbReference>
<feature type="binding site" evidence="8">
    <location>
        <position position="59"/>
    </location>
    <ligand>
        <name>(R)-pantoate</name>
        <dbReference type="ChEBI" id="CHEBI:15980"/>
    </ligand>
</feature>
<feature type="binding site" evidence="8">
    <location>
        <position position="59"/>
    </location>
    <ligand>
        <name>beta-alanine</name>
        <dbReference type="ChEBI" id="CHEBI:57966"/>
    </ligand>
</feature>
<dbReference type="GO" id="GO:0016874">
    <property type="term" value="F:ligase activity"/>
    <property type="evidence" value="ECO:0007669"/>
    <property type="project" value="UniProtKB-KW"/>
</dbReference>
<evidence type="ECO:0000256" key="2">
    <source>
        <dbReference type="ARBA" id="ARBA00009256"/>
    </source>
</evidence>
<dbReference type="InterPro" id="IPR003721">
    <property type="entry name" value="Pantoate_ligase"/>
</dbReference>
<dbReference type="HAMAP" id="MF_00158">
    <property type="entry name" value="PanC"/>
    <property type="match status" value="1"/>
</dbReference>
<dbReference type="InterPro" id="IPR042176">
    <property type="entry name" value="Pantoate_ligase_C"/>
</dbReference>
<keyword evidence="4 8" id="KW-0566">Pantothenate biosynthesis</keyword>
<evidence type="ECO:0000313" key="9">
    <source>
        <dbReference type="EMBL" id="MDT0260912.1"/>
    </source>
</evidence>
<evidence type="ECO:0000256" key="1">
    <source>
        <dbReference type="ARBA" id="ARBA00004990"/>
    </source>
</evidence>
<keyword evidence="5 8" id="KW-0547">Nucleotide-binding</keyword>
<sequence>MTHLVRGRQELAAARKVLPGSVGLVPTMGALHKGHLANIRQAKARCESVVVSIFVNPMQFERADDLERYPRRLADDLAVCEAEGVDVVWAPGVPDVYPNGPAQVWVTAGELADQLEGPNRPGHFDGVLTVVSKLFARVAPDRAFFGEKDYQQLTLVRRLVADLDTDVEIIGVPTVREADGLALSSRNVFLSTEERRQALVLITALRTGRDAAGNASAVLEAAGTVLAAAEGVDVHYLELRDPQLGRAPASGPARLLVAASVGATRLIDNLAVELTG</sequence>
<feature type="active site" description="Proton donor" evidence="8">
    <location>
        <position position="35"/>
    </location>
</feature>
<dbReference type="CDD" id="cd00560">
    <property type="entry name" value="PanC"/>
    <property type="match status" value="1"/>
</dbReference>
<dbReference type="EMBL" id="JAVREH010000005">
    <property type="protein sequence ID" value="MDT0260912.1"/>
    <property type="molecule type" value="Genomic_DNA"/>
</dbReference>
<keyword evidence="6 8" id="KW-0067">ATP-binding</keyword>
<comment type="subunit">
    <text evidence="8">Homodimer.</text>
</comment>
<comment type="subcellular location">
    <subcellularLocation>
        <location evidence="8">Cytoplasm</location>
    </subcellularLocation>
</comment>
<comment type="similarity">
    <text evidence="2 8">Belongs to the pantothenate synthetase family.</text>
</comment>
<comment type="caution">
    <text evidence="9">The sequence shown here is derived from an EMBL/GenBank/DDBJ whole genome shotgun (WGS) entry which is preliminary data.</text>
</comment>
<keyword evidence="8" id="KW-0963">Cytoplasm</keyword>
<evidence type="ECO:0000256" key="7">
    <source>
        <dbReference type="ARBA" id="ARBA00048258"/>
    </source>
</evidence>
<organism evidence="9 10">
    <name type="scientific">Jatrophihabitans lederbergiae</name>
    <dbReference type="NCBI Taxonomy" id="3075547"/>
    <lineage>
        <taxon>Bacteria</taxon>
        <taxon>Bacillati</taxon>
        <taxon>Actinomycetota</taxon>
        <taxon>Actinomycetes</taxon>
        <taxon>Jatrophihabitantales</taxon>
        <taxon>Jatrophihabitantaceae</taxon>
        <taxon>Jatrophihabitans</taxon>
    </lineage>
</organism>
<gene>
    <name evidence="8 9" type="primary">panC</name>
    <name evidence="9" type="ORF">RM423_05840</name>
</gene>
<dbReference type="Gene3D" id="3.30.1300.10">
    <property type="entry name" value="Pantoate-beta-alanine ligase, C-terminal domain"/>
    <property type="match status" value="1"/>
</dbReference>
<evidence type="ECO:0000256" key="4">
    <source>
        <dbReference type="ARBA" id="ARBA00022655"/>
    </source>
</evidence>
<evidence type="ECO:0000256" key="8">
    <source>
        <dbReference type="HAMAP-Rule" id="MF_00158"/>
    </source>
</evidence>
<feature type="binding site" evidence="8">
    <location>
        <position position="175"/>
    </location>
    <ligand>
        <name>ATP</name>
        <dbReference type="ChEBI" id="CHEBI:30616"/>
    </ligand>
</feature>
<reference evidence="10" key="1">
    <citation type="submission" date="2023-07" db="EMBL/GenBank/DDBJ databases">
        <title>30 novel species of actinomycetes from the DSMZ collection.</title>
        <authorList>
            <person name="Nouioui I."/>
        </authorList>
    </citation>
    <scope>NUCLEOTIDE SEQUENCE [LARGE SCALE GENOMIC DNA]</scope>
    <source>
        <strain evidence="10">DSM 44399</strain>
    </source>
</reference>
<dbReference type="PANTHER" id="PTHR21299">
    <property type="entry name" value="CYTIDYLATE KINASE/PANTOATE-BETA-ALANINE LIGASE"/>
    <property type="match status" value="1"/>
</dbReference>
<dbReference type="PANTHER" id="PTHR21299:SF1">
    <property type="entry name" value="PANTOATE--BETA-ALANINE LIGASE"/>
    <property type="match status" value="1"/>
</dbReference>
<evidence type="ECO:0000256" key="3">
    <source>
        <dbReference type="ARBA" id="ARBA00022598"/>
    </source>
</evidence>
<feature type="binding site" evidence="8">
    <location>
        <position position="152"/>
    </location>
    <ligand>
        <name>(R)-pantoate</name>
        <dbReference type="ChEBI" id="CHEBI:15980"/>
    </ligand>
</feature>
<comment type="pathway">
    <text evidence="1 8">Cofactor biosynthesis; (R)-pantothenate biosynthesis; (R)-pantothenate from (R)-pantoate and beta-alanine: step 1/1.</text>
</comment>
<proteinExistence type="inferred from homology"/>
<keyword evidence="3 8" id="KW-0436">Ligase</keyword>
<evidence type="ECO:0000313" key="10">
    <source>
        <dbReference type="Proteomes" id="UP001183176"/>
    </source>
</evidence>
<accession>A0ABU2J7F1</accession>
<comment type="function">
    <text evidence="8">Catalyzes the condensation of pantoate with beta-alanine in an ATP-dependent reaction via a pantoyl-adenylate intermediate.</text>
</comment>
<dbReference type="Pfam" id="PF02569">
    <property type="entry name" value="Pantoate_ligase"/>
    <property type="match status" value="1"/>
</dbReference>
<dbReference type="EC" id="6.3.2.1" evidence="8"/>
<feature type="binding site" evidence="8">
    <location>
        <begin position="28"/>
        <end position="35"/>
    </location>
    <ligand>
        <name>ATP</name>
        <dbReference type="ChEBI" id="CHEBI:30616"/>
    </ligand>
</feature>
<protein>
    <recommendedName>
        <fullName evidence="8">Pantothenate synthetase</fullName>
        <shortName evidence="8">PS</shortName>
        <ecNumber evidence="8">6.3.2.1</ecNumber>
    </recommendedName>
    <alternativeName>
        <fullName evidence="8">Pantoate--beta-alanine ligase</fullName>
    </alternativeName>
    <alternativeName>
        <fullName evidence="8">Pantoate-activating enzyme</fullName>
    </alternativeName>
</protein>
<feature type="binding site" evidence="8">
    <location>
        <begin position="146"/>
        <end position="149"/>
    </location>
    <ligand>
        <name>ATP</name>
        <dbReference type="ChEBI" id="CHEBI:30616"/>
    </ligand>
</feature>
<evidence type="ECO:0000256" key="6">
    <source>
        <dbReference type="ARBA" id="ARBA00022840"/>
    </source>
</evidence>
<dbReference type="NCBIfam" id="TIGR00018">
    <property type="entry name" value="panC"/>
    <property type="match status" value="1"/>
</dbReference>
<evidence type="ECO:0000256" key="5">
    <source>
        <dbReference type="ARBA" id="ARBA00022741"/>
    </source>
</evidence>